<evidence type="ECO:0000313" key="1">
    <source>
        <dbReference type="EMBL" id="JAD35081.1"/>
    </source>
</evidence>
<sequence length="18" mass="2220">MNLSEIWLDRSSFYATTW</sequence>
<dbReference type="AlphaFoldDB" id="A0A0A8Z8F7"/>
<accession>A0A0A8Z8F7</accession>
<reference evidence="1" key="2">
    <citation type="journal article" date="2015" name="Data Brief">
        <title>Shoot transcriptome of the giant reed, Arundo donax.</title>
        <authorList>
            <person name="Barrero R.A."/>
            <person name="Guerrero F.D."/>
            <person name="Moolhuijzen P."/>
            <person name="Goolsby J.A."/>
            <person name="Tidwell J."/>
            <person name="Bellgard S.E."/>
            <person name="Bellgard M.I."/>
        </authorList>
    </citation>
    <scope>NUCLEOTIDE SEQUENCE</scope>
    <source>
        <tissue evidence="1">Shoot tissue taken approximately 20 cm above the soil surface</tissue>
    </source>
</reference>
<reference evidence="1" key="1">
    <citation type="submission" date="2014-09" db="EMBL/GenBank/DDBJ databases">
        <authorList>
            <person name="Magalhaes I.L.F."/>
            <person name="Oliveira U."/>
            <person name="Santos F.R."/>
            <person name="Vidigal T.H.D.A."/>
            <person name="Brescovit A.D."/>
            <person name="Santos A.J."/>
        </authorList>
    </citation>
    <scope>NUCLEOTIDE SEQUENCE</scope>
    <source>
        <tissue evidence="1">Shoot tissue taken approximately 20 cm above the soil surface</tissue>
    </source>
</reference>
<protein>
    <submittedName>
        <fullName evidence="1">Uncharacterized protein</fullName>
    </submittedName>
</protein>
<name>A0A0A8Z8F7_ARUDO</name>
<organism evidence="1">
    <name type="scientific">Arundo donax</name>
    <name type="common">Giant reed</name>
    <name type="synonym">Donax arundinaceus</name>
    <dbReference type="NCBI Taxonomy" id="35708"/>
    <lineage>
        <taxon>Eukaryota</taxon>
        <taxon>Viridiplantae</taxon>
        <taxon>Streptophyta</taxon>
        <taxon>Embryophyta</taxon>
        <taxon>Tracheophyta</taxon>
        <taxon>Spermatophyta</taxon>
        <taxon>Magnoliopsida</taxon>
        <taxon>Liliopsida</taxon>
        <taxon>Poales</taxon>
        <taxon>Poaceae</taxon>
        <taxon>PACMAD clade</taxon>
        <taxon>Arundinoideae</taxon>
        <taxon>Arundineae</taxon>
        <taxon>Arundo</taxon>
    </lineage>
</organism>
<dbReference type="EMBL" id="GBRH01262814">
    <property type="protein sequence ID" value="JAD35081.1"/>
    <property type="molecule type" value="Transcribed_RNA"/>
</dbReference>
<proteinExistence type="predicted"/>